<proteinExistence type="predicted"/>
<sequence length="125" mass="13658">MSSSSEFGGDSGRQRFDKALNENFDAIPKLFDGEFGISTRLDGFIKEFNQAGGIIASKEQSIRTQLDKNTKDSEAASRYIESFEESLRKRYSALDSLLASLQRTQSSISGALANLPGFTNSSSKS</sequence>
<name>A0A2G9C1U1_9BURK</name>
<dbReference type="PANTHER" id="PTHR30288:SF0">
    <property type="entry name" value="FLAGELLAR HOOK-ASSOCIATED PROTEIN 2"/>
    <property type="match status" value="1"/>
</dbReference>
<dbReference type="GO" id="GO:0007155">
    <property type="term" value="P:cell adhesion"/>
    <property type="evidence" value="ECO:0007669"/>
    <property type="project" value="InterPro"/>
</dbReference>
<keyword evidence="3" id="KW-1185">Reference proteome</keyword>
<comment type="caution">
    <text evidence="2">The sequence shown here is derived from an EMBL/GenBank/DDBJ whole genome shotgun (WGS) entry which is preliminary data.</text>
</comment>
<evidence type="ECO:0000313" key="2">
    <source>
        <dbReference type="EMBL" id="PIM50345.1"/>
    </source>
</evidence>
<accession>A0A2G9C1U1</accession>
<dbReference type="Pfam" id="PF07195">
    <property type="entry name" value="FliD_C"/>
    <property type="match status" value="1"/>
</dbReference>
<dbReference type="EMBL" id="PEOG01000258">
    <property type="protein sequence ID" value="PIM50345.1"/>
    <property type="molecule type" value="Genomic_DNA"/>
</dbReference>
<evidence type="ECO:0000313" key="3">
    <source>
        <dbReference type="Proteomes" id="UP000231501"/>
    </source>
</evidence>
<gene>
    <name evidence="2" type="ORF">CS062_25535</name>
</gene>
<dbReference type="InterPro" id="IPR010809">
    <property type="entry name" value="FliD_C"/>
</dbReference>
<dbReference type="AlphaFoldDB" id="A0A2G9C1U1"/>
<dbReference type="GO" id="GO:0071973">
    <property type="term" value="P:bacterial-type flagellum-dependent cell motility"/>
    <property type="evidence" value="ECO:0007669"/>
    <property type="project" value="TreeGrafter"/>
</dbReference>
<dbReference type="GO" id="GO:0009421">
    <property type="term" value="C:bacterial-type flagellum filament cap"/>
    <property type="evidence" value="ECO:0007669"/>
    <property type="project" value="InterPro"/>
</dbReference>
<feature type="domain" description="Flagellar hook-associated protein 2 C-terminal" evidence="1">
    <location>
        <begin position="14"/>
        <end position="102"/>
    </location>
</feature>
<evidence type="ECO:0000259" key="1">
    <source>
        <dbReference type="Pfam" id="PF07195"/>
    </source>
</evidence>
<dbReference type="PANTHER" id="PTHR30288">
    <property type="entry name" value="FLAGELLAR CAP/ASSEMBLY PROTEIN FLID"/>
    <property type="match status" value="1"/>
</dbReference>
<dbReference type="Proteomes" id="UP000231501">
    <property type="component" value="Unassembled WGS sequence"/>
</dbReference>
<reference evidence="2 3" key="1">
    <citation type="submission" date="2017-11" db="EMBL/GenBank/DDBJ databases">
        <title>Draft genome sequence of Mitsuaria sp. HWN-4.</title>
        <authorList>
            <person name="Gundlapally S.R."/>
        </authorList>
    </citation>
    <scope>NUCLEOTIDE SEQUENCE [LARGE SCALE GENOMIC DNA]</scope>
    <source>
        <strain evidence="2 3">HWN-4</strain>
    </source>
</reference>
<protein>
    <recommendedName>
        <fullName evidence="1">Flagellar hook-associated protein 2 C-terminal domain-containing protein</fullName>
    </recommendedName>
</protein>
<organism evidence="2 3">
    <name type="scientific">Roseateles chitinivorans</name>
    <dbReference type="NCBI Taxonomy" id="2917965"/>
    <lineage>
        <taxon>Bacteria</taxon>
        <taxon>Pseudomonadati</taxon>
        <taxon>Pseudomonadota</taxon>
        <taxon>Betaproteobacteria</taxon>
        <taxon>Burkholderiales</taxon>
        <taxon>Sphaerotilaceae</taxon>
        <taxon>Roseateles</taxon>
    </lineage>
</organism>
<dbReference type="InterPro" id="IPR040026">
    <property type="entry name" value="FliD"/>
</dbReference>